<evidence type="ECO:0008006" key="4">
    <source>
        <dbReference type="Google" id="ProtNLM"/>
    </source>
</evidence>
<reference evidence="2 3" key="1">
    <citation type="submission" date="2023-03" db="EMBL/GenBank/DDBJ databases">
        <title>Paludisphaera mucosa sp. nov. a novel planctomycete from northern fen.</title>
        <authorList>
            <person name="Ivanova A."/>
        </authorList>
    </citation>
    <scope>NUCLEOTIDE SEQUENCE [LARGE SCALE GENOMIC DNA]</scope>
    <source>
        <strain evidence="2 3">Pla2</strain>
    </source>
</reference>
<dbReference type="SUPFAM" id="SSF51126">
    <property type="entry name" value="Pectin lyase-like"/>
    <property type="match status" value="1"/>
</dbReference>
<dbReference type="Gene3D" id="2.160.20.10">
    <property type="entry name" value="Single-stranded right-handed beta-helix, Pectin lyase-like"/>
    <property type="match status" value="1"/>
</dbReference>
<feature type="compositionally biased region" description="Low complexity" evidence="1">
    <location>
        <begin position="936"/>
        <end position="952"/>
    </location>
</feature>
<dbReference type="EMBL" id="JARRAG010000002">
    <property type="protein sequence ID" value="MDG3005554.1"/>
    <property type="molecule type" value="Genomic_DNA"/>
</dbReference>
<evidence type="ECO:0000256" key="1">
    <source>
        <dbReference type="SAM" id="MobiDB-lite"/>
    </source>
</evidence>
<protein>
    <recommendedName>
        <fullName evidence="4">Right handed beta helix domain-containing protein</fullName>
    </recommendedName>
</protein>
<dbReference type="Proteomes" id="UP001216907">
    <property type="component" value="Unassembled WGS sequence"/>
</dbReference>
<feature type="region of interest" description="Disordered" evidence="1">
    <location>
        <begin position="931"/>
        <end position="952"/>
    </location>
</feature>
<gene>
    <name evidence="2" type="ORF">PZE19_17340</name>
</gene>
<dbReference type="InterPro" id="IPR011050">
    <property type="entry name" value="Pectin_lyase_fold/virulence"/>
</dbReference>
<sequence>MDVRRAVGSGIVVGLGCFLTAAAFGQAGAGRGGPSIRWVGQDGMDFVGPHNRIEPSDVQDVHLAIAGLDPRREVTFVGLLAIGGPRQEWNFNADTFAWKAVLKREKGSPRADLYIEPPGDGTARKYDVTIRYDDGREHKQVIQGRKMDAGLRTAAAAMKVAWLGQDGRDAVGAGPGVGPDGIQDVRLRLAGVSKSAGIKAIRIDGPGGARWESHANPEMLPACEYRGDPAKPGEGDLFFQPARDLAAGKPLAIRILYANDTGDRATVAVGRFDPARKTPDVAAPAVAFVKAQARWLGQDGRDPGGAGDVHVALTGLSNSPPAAAVLTDSVRGAWLYQPPGDDRLKSSPEWAGVEGLIVNPGATSGTLDLFFPPYRDEVDATFTLRLIAKDGRSTFVRFPGGACDPDRRIPAPDATRREAKPGDDLQALVEQGGVVSLAPGTYRLGRTLTLNKPVVLRAERGATLVFAQAAGEPPWTAAIKIHKGRTTLEGFAIRFEGPVRWDDKVGYGPAVIGTSDDRDPNPFGRKSGLVLARLDVEAPAGGDPGKWTDALRVMRFTNADGGRVEGCKLLGGSIEFFNGPWRFVDNTFRGAPAKAMSPAAIAGRYVHDLLIRGNRVKPEPSGKLWRFLALAQTGRNVVIEDNVIEGVGEMDGDGVPRVNAPEVMLTEAYRVGYEGAARAVSPDGLAIRIGERQGEPIRAGQFVALLSGPAAGTYRRVAQPIDATTILLDAPIPKETGLVSIVDGFSGLRFAGNTVDVRGSSTSYGLILPGNHFGTVVERNRFYGGAQGLAASACPSESPIHWGWSHCPAMGMVVRGNTFEDVRESLSLGVSHDPAHIKANAGRVFMSAIVEDNVVRWTEPFLRRVAAGRSDGKAGDRPLLGIVLGEGHSRDARELRVTAARNTLDAPAGRRPGPSLIVRAADLNGKPTLDQTLELPAAAPGPAAGDRAGARR</sequence>
<dbReference type="PROSITE" id="PS51257">
    <property type="entry name" value="PROKAR_LIPOPROTEIN"/>
    <property type="match status" value="1"/>
</dbReference>
<evidence type="ECO:0000313" key="2">
    <source>
        <dbReference type="EMBL" id="MDG3005554.1"/>
    </source>
</evidence>
<evidence type="ECO:0000313" key="3">
    <source>
        <dbReference type="Proteomes" id="UP001216907"/>
    </source>
</evidence>
<name>A0ABT6FDK2_9BACT</name>
<comment type="caution">
    <text evidence="2">The sequence shown here is derived from an EMBL/GenBank/DDBJ whole genome shotgun (WGS) entry which is preliminary data.</text>
</comment>
<proteinExistence type="predicted"/>
<dbReference type="InterPro" id="IPR012334">
    <property type="entry name" value="Pectin_lyas_fold"/>
</dbReference>
<accession>A0ABT6FDK2</accession>
<organism evidence="2 3">
    <name type="scientific">Paludisphaera mucosa</name>
    <dbReference type="NCBI Taxonomy" id="3030827"/>
    <lineage>
        <taxon>Bacteria</taxon>
        <taxon>Pseudomonadati</taxon>
        <taxon>Planctomycetota</taxon>
        <taxon>Planctomycetia</taxon>
        <taxon>Isosphaerales</taxon>
        <taxon>Isosphaeraceae</taxon>
        <taxon>Paludisphaera</taxon>
    </lineage>
</organism>
<keyword evidence="3" id="KW-1185">Reference proteome</keyword>
<dbReference type="RefSeq" id="WP_277861885.1">
    <property type="nucleotide sequence ID" value="NZ_JARRAG010000002.1"/>
</dbReference>